<proteinExistence type="predicted"/>
<evidence type="ECO:0000256" key="1">
    <source>
        <dbReference type="SAM" id="Phobius"/>
    </source>
</evidence>
<evidence type="ECO:0000313" key="2">
    <source>
        <dbReference type="EMBL" id="PRP93514.1"/>
    </source>
</evidence>
<reference evidence="2 3" key="1">
    <citation type="submission" date="2018-03" db="EMBL/GenBank/DDBJ databases">
        <title>Draft Genome Sequences of the Obligatory Marine Myxobacteria Enhygromyxa salina SWB007.</title>
        <authorList>
            <person name="Poehlein A."/>
            <person name="Moghaddam J.A."/>
            <person name="Harms H."/>
            <person name="Alanjari M."/>
            <person name="Koenig G.M."/>
            <person name="Daniel R."/>
            <person name="Schaeberle T.F."/>
        </authorList>
    </citation>
    <scope>NUCLEOTIDE SEQUENCE [LARGE SCALE GENOMIC DNA]</scope>
    <source>
        <strain evidence="2 3">SWB007</strain>
    </source>
</reference>
<protein>
    <submittedName>
        <fullName evidence="2">Uncharacterized protein</fullName>
    </submittedName>
</protein>
<dbReference type="Proteomes" id="UP000238823">
    <property type="component" value="Unassembled WGS sequence"/>
</dbReference>
<comment type="caution">
    <text evidence="2">The sequence shown here is derived from an EMBL/GenBank/DDBJ whole genome shotgun (WGS) entry which is preliminary data.</text>
</comment>
<organism evidence="2 3">
    <name type="scientific">Enhygromyxa salina</name>
    <dbReference type="NCBI Taxonomy" id="215803"/>
    <lineage>
        <taxon>Bacteria</taxon>
        <taxon>Pseudomonadati</taxon>
        <taxon>Myxococcota</taxon>
        <taxon>Polyangia</taxon>
        <taxon>Nannocystales</taxon>
        <taxon>Nannocystaceae</taxon>
        <taxon>Enhygromyxa</taxon>
    </lineage>
</organism>
<dbReference type="EMBL" id="PVNL01000147">
    <property type="protein sequence ID" value="PRP93514.1"/>
    <property type="molecule type" value="Genomic_DNA"/>
</dbReference>
<evidence type="ECO:0000313" key="3">
    <source>
        <dbReference type="Proteomes" id="UP000238823"/>
    </source>
</evidence>
<gene>
    <name evidence="2" type="ORF">ENSA7_79420</name>
</gene>
<dbReference type="AlphaFoldDB" id="A0A2S9XKV8"/>
<accession>A0A2S9XKV8</accession>
<feature type="transmembrane region" description="Helical" evidence="1">
    <location>
        <begin position="6"/>
        <end position="29"/>
    </location>
</feature>
<keyword evidence="1" id="KW-0812">Transmembrane</keyword>
<keyword evidence="1" id="KW-0472">Membrane</keyword>
<name>A0A2S9XKV8_9BACT</name>
<sequence>MGTVPGATGMIIVFALMWAGIIYMAYRLYPWLYRLDRKNREGEAPYDHGL</sequence>
<keyword evidence="1" id="KW-1133">Transmembrane helix</keyword>